<accession>A0A812PX57</accession>
<name>A0A812PX57_9DINO</name>
<evidence type="ECO:0000313" key="2">
    <source>
        <dbReference type="EMBL" id="CAE7361252.1"/>
    </source>
</evidence>
<dbReference type="Proteomes" id="UP000604046">
    <property type="component" value="Unassembled WGS sequence"/>
</dbReference>
<protein>
    <submittedName>
        <fullName evidence="2">Uncharacterized protein</fullName>
    </submittedName>
</protein>
<organism evidence="2 3">
    <name type="scientific">Symbiodinium natans</name>
    <dbReference type="NCBI Taxonomy" id="878477"/>
    <lineage>
        <taxon>Eukaryota</taxon>
        <taxon>Sar</taxon>
        <taxon>Alveolata</taxon>
        <taxon>Dinophyceae</taxon>
        <taxon>Suessiales</taxon>
        <taxon>Symbiodiniaceae</taxon>
        <taxon>Symbiodinium</taxon>
    </lineage>
</organism>
<gene>
    <name evidence="2" type="ORF">SNAT2548_LOCUS19430</name>
</gene>
<sequence length="136" mass="14892">MVKRKASEAMDSFEAPPAAKPTSPRALVAFLDLRLSDCNEELLELQAASRRLHEAYAPARRQMYLLMSALLRGDAAVAAQTLKSLEQVALPSDVVGDLWSNAEVRARFSESNELGGFLEGQAMLYAELAPDRTVNL</sequence>
<feature type="region of interest" description="Disordered" evidence="1">
    <location>
        <begin position="1"/>
        <end position="21"/>
    </location>
</feature>
<keyword evidence="3" id="KW-1185">Reference proteome</keyword>
<proteinExistence type="predicted"/>
<dbReference type="EMBL" id="CAJNDS010002179">
    <property type="protein sequence ID" value="CAE7361252.1"/>
    <property type="molecule type" value="Genomic_DNA"/>
</dbReference>
<dbReference type="AlphaFoldDB" id="A0A812PX57"/>
<comment type="caution">
    <text evidence="2">The sequence shown here is derived from an EMBL/GenBank/DDBJ whole genome shotgun (WGS) entry which is preliminary data.</text>
</comment>
<evidence type="ECO:0000256" key="1">
    <source>
        <dbReference type="SAM" id="MobiDB-lite"/>
    </source>
</evidence>
<evidence type="ECO:0000313" key="3">
    <source>
        <dbReference type="Proteomes" id="UP000604046"/>
    </source>
</evidence>
<reference evidence="2" key="1">
    <citation type="submission" date="2021-02" db="EMBL/GenBank/DDBJ databases">
        <authorList>
            <person name="Dougan E. K."/>
            <person name="Rhodes N."/>
            <person name="Thang M."/>
            <person name="Chan C."/>
        </authorList>
    </citation>
    <scope>NUCLEOTIDE SEQUENCE</scope>
</reference>